<gene>
    <name evidence="1" type="ORF">NDU88_000967</name>
</gene>
<dbReference type="Proteomes" id="UP001066276">
    <property type="component" value="Chromosome 5"/>
</dbReference>
<evidence type="ECO:0000313" key="2">
    <source>
        <dbReference type="Proteomes" id="UP001066276"/>
    </source>
</evidence>
<dbReference type="AlphaFoldDB" id="A0AAV7R8V4"/>
<organism evidence="1 2">
    <name type="scientific">Pleurodeles waltl</name>
    <name type="common">Iberian ribbed newt</name>
    <dbReference type="NCBI Taxonomy" id="8319"/>
    <lineage>
        <taxon>Eukaryota</taxon>
        <taxon>Metazoa</taxon>
        <taxon>Chordata</taxon>
        <taxon>Craniata</taxon>
        <taxon>Vertebrata</taxon>
        <taxon>Euteleostomi</taxon>
        <taxon>Amphibia</taxon>
        <taxon>Batrachia</taxon>
        <taxon>Caudata</taxon>
        <taxon>Salamandroidea</taxon>
        <taxon>Salamandridae</taxon>
        <taxon>Pleurodelinae</taxon>
        <taxon>Pleurodeles</taxon>
    </lineage>
</organism>
<accession>A0AAV7R8V4</accession>
<sequence>MRFLQSSLAWDRSEEAQRVNWCVLLAQDRINPNFSLRTPGGIAAVSVYRALCARAARRCRRWLVPARSRAWKLGSAQRVIGGRGVCPAAQEPPEEGQL</sequence>
<protein>
    <submittedName>
        <fullName evidence="1">Uncharacterized protein</fullName>
    </submittedName>
</protein>
<name>A0AAV7R8V4_PLEWA</name>
<keyword evidence="2" id="KW-1185">Reference proteome</keyword>
<comment type="caution">
    <text evidence="1">The sequence shown here is derived from an EMBL/GenBank/DDBJ whole genome shotgun (WGS) entry which is preliminary data.</text>
</comment>
<reference evidence="1" key="1">
    <citation type="journal article" date="2022" name="bioRxiv">
        <title>Sequencing and chromosome-scale assembly of the giantPleurodeles waltlgenome.</title>
        <authorList>
            <person name="Brown T."/>
            <person name="Elewa A."/>
            <person name="Iarovenko S."/>
            <person name="Subramanian E."/>
            <person name="Araus A.J."/>
            <person name="Petzold A."/>
            <person name="Susuki M."/>
            <person name="Suzuki K.-i.T."/>
            <person name="Hayashi T."/>
            <person name="Toyoda A."/>
            <person name="Oliveira C."/>
            <person name="Osipova E."/>
            <person name="Leigh N.D."/>
            <person name="Simon A."/>
            <person name="Yun M.H."/>
        </authorList>
    </citation>
    <scope>NUCLEOTIDE SEQUENCE</scope>
    <source>
        <strain evidence="1">20211129_DDA</strain>
        <tissue evidence="1">Liver</tissue>
    </source>
</reference>
<evidence type="ECO:0000313" key="1">
    <source>
        <dbReference type="EMBL" id="KAJ1148127.1"/>
    </source>
</evidence>
<proteinExistence type="predicted"/>
<dbReference type="EMBL" id="JANPWB010000009">
    <property type="protein sequence ID" value="KAJ1148127.1"/>
    <property type="molecule type" value="Genomic_DNA"/>
</dbReference>